<dbReference type="GO" id="GO:0006270">
    <property type="term" value="P:DNA replication initiation"/>
    <property type="evidence" value="ECO:0007669"/>
    <property type="project" value="InterPro"/>
</dbReference>
<name>A0AAW4FTB8_9HYPH</name>
<dbReference type="Gene3D" id="1.10.1750.10">
    <property type="match status" value="1"/>
</dbReference>
<comment type="caution">
    <text evidence="2">The sequence shown here is derived from an EMBL/GenBank/DDBJ whole genome shotgun (WGS) entry which is preliminary data.</text>
</comment>
<feature type="domain" description="Chromosomal replication initiator DnaA C-terminal" evidence="1">
    <location>
        <begin position="6"/>
        <end position="75"/>
    </location>
</feature>
<dbReference type="SMART" id="SM00760">
    <property type="entry name" value="Bac_DnaA_C"/>
    <property type="match status" value="1"/>
</dbReference>
<evidence type="ECO:0000313" key="3">
    <source>
        <dbReference type="Proteomes" id="UP000744980"/>
    </source>
</evidence>
<protein>
    <recommendedName>
        <fullName evidence="1">Chromosomal replication initiator DnaA C-terminal domain-containing protein</fullName>
    </recommendedName>
</protein>
<reference evidence="2 3" key="1">
    <citation type="submission" date="2020-01" db="EMBL/GenBank/DDBJ databases">
        <title>Draft genome assembly of Ensifer adhaerens T173.</title>
        <authorList>
            <person name="Craig J.E."/>
            <person name="Stinchcombe J.R."/>
        </authorList>
    </citation>
    <scope>NUCLEOTIDE SEQUENCE [LARGE SCALE GENOMIC DNA]</scope>
    <source>
        <strain evidence="2 3">T173</strain>
    </source>
</reference>
<dbReference type="SUPFAM" id="SSF48295">
    <property type="entry name" value="TrpR-like"/>
    <property type="match status" value="1"/>
</dbReference>
<dbReference type="GO" id="GO:0005524">
    <property type="term" value="F:ATP binding"/>
    <property type="evidence" value="ECO:0007669"/>
    <property type="project" value="InterPro"/>
</dbReference>
<proteinExistence type="predicted"/>
<dbReference type="GO" id="GO:0043565">
    <property type="term" value="F:sequence-specific DNA binding"/>
    <property type="evidence" value="ECO:0007669"/>
    <property type="project" value="InterPro"/>
</dbReference>
<evidence type="ECO:0000259" key="1">
    <source>
        <dbReference type="SMART" id="SM00760"/>
    </source>
</evidence>
<dbReference type="GO" id="GO:0006275">
    <property type="term" value="P:regulation of DNA replication"/>
    <property type="evidence" value="ECO:0007669"/>
    <property type="project" value="InterPro"/>
</dbReference>
<dbReference type="AlphaFoldDB" id="A0AAW4FTB8"/>
<dbReference type="Proteomes" id="UP000744980">
    <property type="component" value="Unassembled WGS sequence"/>
</dbReference>
<gene>
    <name evidence="2" type="ORF">GFB56_26930</name>
</gene>
<dbReference type="InterPro" id="IPR013159">
    <property type="entry name" value="DnaA_C"/>
</dbReference>
<accession>A0AAW4FTB8</accession>
<dbReference type="EMBL" id="WXFA01000025">
    <property type="protein sequence ID" value="MBM3094382.1"/>
    <property type="molecule type" value="Genomic_DNA"/>
</dbReference>
<keyword evidence="3" id="KW-1185">Reference proteome</keyword>
<dbReference type="Pfam" id="PF08299">
    <property type="entry name" value="Bac_DnaA_C"/>
    <property type="match status" value="1"/>
</dbReference>
<organism evidence="2 3">
    <name type="scientific">Ensifer canadensis</name>
    <dbReference type="NCBI Taxonomy" id="555315"/>
    <lineage>
        <taxon>Bacteria</taxon>
        <taxon>Pseudomonadati</taxon>
        <taxon>Pseudomonadota</taxon>
        <taxon>Alphaproteobacteria</taxon>
        <taxon>Hyphomicrobiales</taxon>
        <taxon>Rhizobiaceae</taxon>
        <taxon>Sinorhizobium/Ensifer group</taxon>
        <taxon>Ensifer</taxon>
    </lineage>
</organism>
<sequence length="107" mass="12168">MSTRLTCRLVQNLTAEAVHLAADRIPLLRDRRRAKCHVRQIAMYVCHVVLQISQGDIANAFERDRTTVRHACSVIEDRRDAADFDAFIETIERLVSSAFTAQAERGE</sequence>
<evidence type="ECO:0000313" key="2">
    <source>
        <dbReference type="EMBL" id="MBM3094382.1"/>
    </source>
</evidence>
<dbReference type="InterPro" id="IPR010921">
    <property type="entry name" value="Trp_repressor/repl_initiator"/>
</dbReference>
<dbReference type="CDD" id="cd06571">
    <property type="entry name" value="Bac_DnaA_C"/>
    <property type="match status" value="1"/>
</dbReference>